<dbReference type="Gene3D" id="3.40.190.10">
    <property type="entry name" value="Periplasmic binding protein-like II"/>
    <property type="match status" value="4"/>
</dbReference>
<evidence type="ECO:0000256" key="1">
    <source>
        <dbReference type="ARBA" id="ARBA00000085"/>
    </source>
</evidence>
<keyword evidence="13 18" id="KW-1133">Transmembrane helix</keyword>
<keyword evidence="9" id="KW-0732">Signal</keyword>
<evidence type="ECO:0000256" key="16">
    <source>
        <dbReference type="PROSITE-ProRule" id="PRU00110"/>
    </source>
</evidence>
<reference evidence="22 23" key="1">
    <citation type="submission" date="2019-07" db="EMBL/GenBank/DDBJ databases">
        <title>Serratia dokdonensis sp. nov., an elicitor of systemic resistance in Nicotiana Tabacum.</title>
        <authorList>
            <person name="Son J.-S."/>
            <person name="Hwang Y.-J."/>
            <person name="Lee S.-Y."/>
            <person name="Ghim S.-Y."/>
        </authorList>
    </citation>
    <scope>NUCLEOTIDE SEQUENCE [LARGE SCALE GENOMIC DNA]</scope>
    <source>
        <strain evidence="22 23">KUDC3025</strain>
    </source>
</reference>
<evidence type="ECO:0000256" key="3">
    <source>
        <dbReference type="ARBA" id="ARBA00012438"/>
    </source>
</evidence>
<keyword evidence="14" id="KW-0902">Two-component regulatory system</keyword>
<dbReference type="SUPFAM" id="SSF52172">
    <property type="entry name" value="CheY-like"/>
    <property type="match status" value="1"/>
</dbReference>
<evidence type="ECO:0000256" key="12">
    <source>
        <dbReference type="ARBA" id="ARBA00022840"/>
    </source>
</evidence>
<dbReference type="InterPro" id="IPR036097">
    <property type="entry name" value="HisK_dim/P_sf"/>
</dbReference>
<evidence type="ECO:0000256" key="13">
    <source>
        <dbReference type="ARBA" id="ARBA00022989"/>
    </source>
</evidence>
<evidence type="ECO:0000259" key="21">
    <source>
        <dbReference type="PROSITE" id="PS50894"/>
    </source>
</evidence>
<dbReference type="Pfam" id="PF00497">
    <property type="entry name" value="SBP_bac_3"/>
    <property type="match status" value="1"/>
</dbReference>
<dbReference type="CDD" id="cd13705">
    <property type="entry name" value="PBP2_BvgS_D1"/>
    <property type="match status" value="1"/>
</dbReference>
<evidence type="ECO:0000256" key="6">
    <source>
        <dbReference type="ARBA" id="ARBA00022553"/>
    </source>
</evidence>
<dbReference type="Gene3D" id="3.40.50.2300">
    <property type="match status" value="1"/>
</dbReference>
<comment type="subcellular location">
    <subcellularLocation>
        <location evidence="2">Cell inner membrane</location>
        <topology evidence="2">Multi-pass membrane protein</topology>
    </subcellularLocation>
</comment>
<dbReference type="InterPro" id="IPR036641">
    <property type="entry name" value="HPT_dom_sf"/>
</dbReference>
<feature type="transmembrane region" description="Helical" evidence="18">
    <location>
        <begin position="529"/>
        <end position="551"/>
    </location>
</feature>
<evidence type="ECO:0000259" key="19">
    <source>
        <dbReference type="PROSITE" id="PS50109"/>
    </source>
</evidence>
<feature type="modified residue" description="4-aspartylphosphate" evidence="17">
    <location>
        <position position="989"/>
    </location>
</feature>
<dbReference type="PANTHER" id="PTHR43047:SF72">
    <property type="entry name" value="OSMOSENSING HISTIDINE PROTEIN KINASE SLN1"/>
    <property type="match status" value="1"/>
</dbReference>
<dbReference type="InterPro" id="IPR036890">
    <property type="entry name" value="HATPase_C_sf"/>
</dbReference>
<organism evidence="22 23">
    <name type="scientific">Serratia rhizosphaerae</name>
    <dbReference type="NCBI Taxonomy" id="2597702"/>
    <lineage>
        <taxon>Bacteria</taxon>
        <taxon>Pseudomonadati</taxon>
        <taxon>Pseudomonadota</taxon>
        <taxon>Gammaproteobacteria</taxon>
        <taxon>Enterobacterales</taxon>
        <taxon>Yersiniaceae</taxon>
        <taxon>Serratia</taxon>
    </lineage>
</organism>
<evidence type="ECO:0000313" key="23">
    <source>
        <dbReference type="Proteomes" id="UP000430368"/>
    </source>
</evidence>
<dbReference type="InterPro" id="IPR049871">
    <property type="entry name" value="BvgS-like_periplasmic2"/>
</dbReference>
<dbReference type="InterPro" id="IPR035965">
    <property type="entry name" value="PAS-like_dom_sf"/>
</dbReference>
<evidence type="ECO:0000256" key="15">
    <source>
        <dbReference type="ARBA" id="ARBA00023136"/>
    </source>
</evidence>
<dbReference type="Pfam" id="PF01627">
    <property type="entry name" value="Hpt"/>
    <property type="match status" value="1"/>
</dbReference>
<dbReference type="SUPFAM" id="SSF55874">
    <property type="entry name" value="ATPase domain of HSP90 chaperone/DNA topoisomerase II/histidine kinase"/>
    <property type="match status" value="1"/>
</dbReference>
<keyword evidence="8 18" id="KW-0812">Transmembrane</keyword>
<dbReference type="PRINTS" id="PR00344">
    <property type="entry name" value="BCTRLSENSOR"/>
</dbReference>
<dbReference type="InterPro" id="IPR001638">
    <property type="entry name" value="Solute-binding_3/MltF_N"/>
</dbReference>
<dbReference type="SUPFAM" id="SSF47384">
    <property type="entry name" value="Homodimeric domain of signal transducing histidine kinase"/>
    <property type="match status" value="1"/>
</dbReference>
<dbReference type="Gene3D" id="3.30.565.10">
    <property type="entry name" value="Histidine kinase-like ATPase, C-terminal domain"/>
    <property type="match status" value="1"/>
</dbReference>
<evidence type="ECO:0000259" key="20">
    <source>
        <dbReference type="PROSITE" id="PS50110"/>
    </source>
</evidence>
<dbReference type="CDD" id="cd17546">
    <property type="entry name" value="REC_hyHK_CKI1_RcsC-like"/>
    <property type="match status" value="1"/>
</dbReference>
<dbReference type="InterPro" id="IPR003594">
    <property type="entry name" value="HATPase_dom"/>
</dbReference>
<gene>
    <name evidence="22" type="ORF">FO014_14500</name>
</gene>
<keyword evidence="7" id="KW-0808">Transferase</keyword>
<dbReference type="SUPFAM" id="SSF55785">
    <property type="entry name" value="PYP-like sensor domain (PAS domain)"/>
    <property type="match status" value="1"/>
</dbReference>
<dbReference type="SMART" id="SM00062">
    <property type="entry name" value="PBPb"/>
    <property type="match status" value="2"/>
</dbReference>
<dbReference type="InterPro" id="IPR005467">
    <property type="entry name" value="His_kinase_dom"/>
</dbReference>
<evidence type="ECO:0000256" key="10">
    <source>
        <dbReference type="ARBA" id="ARBA00022741"/>
    </source>
</evidence>
<protein>
    <recommendedName>
        <fullName evidence="3">histidine kinase</fullName>
        <ecNumber evidence="3">2.7.13.3</ecNumber>
    </recommendedName>
</protein>
<dbReference type="InterPro" id="IPR049870">
    <property type="entry name" value="BvgS-like_periplasmic1"/>
</dbReference>
<dbReference type="Pfam" id="PF00072">
    <property type="entry name" value="Response_reg"/>
    <property type="match status" value="1"/>
</dbReference>
<dbReference type="SMART" id="SM00448">
    <property type="entry name" value="REC"/>
    <property type="match status" value="1"/>
</dbReference>
<evidence type="ECO:0000256" key="7">
    <source>
        <dbReference type="ARBA" id="ARBA00022679"/>
    </source>
</evidence>
<dbReference type="Gene3D" id="1.20.120.160">
    <property type="entry name" value="HPT domain"/>
    <property type="match status" value="1"/>
</dbReference>
<evidence type="ECO:0000256" key="18">
    <source>
        <dbReference type="SAM" id="Phobius"/>
    </source>
</evidence>
<dbReference type="CDD" id="cd00082">
    <property type="entry name" value="HisKA"/>
    <property type="match status" value="1"/>
</dbReference>
<dbReference type="InterPro" id="IPR011006">
    <property type="entry name" value="CheY-like_superfamily"/>
</dbReference>
<comment type="catalytic activity">
    <reaction evidence="1">
        <text>ATP + protein L-histidine = ADP + protein N-phospho-L-histidine.</text>
        <dbReference type="EC" id="2.7.13.3"/>
    </reaction>
</comment>
<dbReference type="SMART" id="SM00388">
    <property type="entry name" value="HisKA"/>
    <property type="match status" value="1"/>
</dbReference>
<feature type="domain" description="HPt" evidence="21">
    <location>
        <begin position="1080"/>
        <end position="1168"/>
    </location>
</feature>
<dbReference type="Pfam" id="PF02518">
    <property type="entry name" value="HATPase_c"/>
    <property type="match status" value="1"/>
</dbReference>
<dbReference type="Gene3D" id="3.30.450.20">
    <property type="entry name" value="PAS domain"/>
    <property type="match status" value="1"/>
</dbReference>
<accession>A0ABX6GP51</accession>
<evidence type="ECO:0000256" key="5">
    <source>
        <dbReference type="ARBA" id="ARBA00022519"/>
    </source>
</evidence>
<keyword evidence="15 18" id="KW-0472">Membrane</keyword>
<dbReference type="EMBL" id="CP041764">
    <property type="protein sequence ID" value="QHA88065.1"/>
    <property type="molecule type" value="Genomic_DNA"/>
</dbReference>
<dbReference type="CDD" id="cd13707">
    <property type="entry name" value="PBP2_BvgS_D2"/>
    <property type="match status" value="1"/>
</dbReference>
<keyword evidence="11" id="KW-0418">Kinase</keyword>
<evidence type="ECO:0000256" key="4">
    <source>
        <dbReference type="ARBA" id="ARBA00022475"/>
    </source>
</evidence>
<evidence type="ECO:0000313" key="22">
    <source>
        <dbReference type="EMBL" id="QHA88065.1"/>
    </source>
</evidence>
<dbReference type="Pfam" id="PF00512">
    <property type="entry name" value="HisKA"/>
    <property type="match status" value="1"/>
</dbReference>
<feature type="domain" description="Response regulatory" evidence="20">
    <location>
        <begin position="940"/>
        <end position="1059"/>
    </location>
</feature>
<dbReference type="PROSITE" id="PS50109">
    <property type="entry name" value="HIS_KIN"/>
    <property type="match status" value="1"/>
</dbReference>
<feature type="modified residue" description="Phosphohistidine" evidence="16">
    <location>
        <position position="1121"/>
    </location>
</feature>
<evidence type="ECO:0000256" key="11">
    <source>
        <dbReference type="ARBA" id="ARBA00022777"/>
    </source>
</evidence>
<evidence type="ECO:0000256" key="14">
    <source>
        <dbReference type="ARBA" id="ARBA00023012"/>
    </source>
</evidence>
<feature type="domain" description="Histidine kinase" evidence="19">
    <location>
        <begin position="699"/>
        <end position="918"/>
    </location>
</feature>
<keyword evidence="4" id="KW-1003">Cell membrane</keyword>
<keyword evidence="23" id="KW-1185">Reference proteome</keyword>
<dbReference type="PANTHER" id="PTHR43047">
    <property type="entry name" value="TWO-COMPONENT HISTIDINE PROTEIN KINASE"/>
    <property type="match status" value="1"/>
</dbReference>
<evidence type="ECO:0000256" key="9">
    <source>
        <dbReference type="ARBA" id="ARBA00022729"/>
    </source>
</evidence>
<dbReference type="Gene3D" id="1.10.287.130">
    <property type="match status" value="1"/>
</dbReference>
<evidence type="ECO:0000256" key="17">
    <source>
        <dbReference type="PROSITE-ProRule" id="PRU00169"/>
    </source>
</evidence>
<name>A0ABX6GP51_9GAMM</name>
<dbReference type="PROSITE" id="PS50894">
    <property type="entry name" value="HPT"/>
    <property type="match status" value="1"/>
</dbReference>
<evidence type="ECO:0000256" key="2">
    <source>
        <dbReference type="ARBA" id="ARBA00004429"/>
    </source>
</evidence>
<dbReference type="CDD" id="cd00088">
    <property type="entry name" value="HPT"/>
    <property type="match status" value="1"/>
</dbReference>
<dbReference type="InterPro" id="IPR003661">
    <property type="entry name" value="HisK_dim/P_dom"/>
</dbReference>
<dbReference type="Proteomes" id="UP000430368">
    <property type="component" value="Chromosome"/>
</dbReference>
<dbReference type="SUPFAM" id="SSF47226">
    <property type="entry name" value="Histidine-containing phosphotransfer domain, HPT domain"/>
    <property type="match status" value="1"/>
</dbReference>
<keyword evidence="5" id="KW-0997">Cell inner membrane</keyword>
<sequence>MIKYILLFLTLFSSGAYCAALLPYREVNLVSREQIQLAEPEISSDDWHWLRRKRALVFGLAPPNYPPFDITSGANDYGGINADFLGIIAYNLNVQIKVRYYENEADLWRDFANGSVDMIGNMAAMGEDDPGLLLTRAYVPVALALVARTDSLLRFQPFKEIAIEGLYRNNPNILKRFPVANYQSLDIPRRALEALSFKSLDAFIGDATVARYLINQGNLNNLRVQLLPQQDVRGFSFGVAPENVRLQKILDAVLKLIPERAKAEILSRWNGGIPMSQGGEHLLLTSLERKWVEEHPHVRLVVNGDFPPLSFFDVQGGFRGLSADIIDAISERTGLKFDIVRANSLKESLNMVNAGQADVVEGITLDSVWPNGLMTTRSFLVNSWVLVGLASQKVHGDPQVIALVDGHPLQAFLQERYPQSRIVSVDSPQAGVDAVKKRRVAALVLPMISADFFLAHEQPAGLHILESLDTEPAHFVIGVAGTEYPLATILDKALLNIPPEDIHAMTSNWYNNTYLLEGAKSSGKRWFRYYPALLIGMSLLLALTLAASLIGRLRGKRQLARRCQLVMDAVPLPIYMTNLQGQIVMANASFYRAIDATAQQIIGASLDDMTLGQPGASDIALTDGEKGKGMFVTRYLQIGEQRHTLQQWNSLWITEGRRAEGKIGGWFDVTERDRLIEQLRQAKEHADDANRAKTTFLATMSHEIRTPLNAIIGMLELLLNRQPGDVVADRELLGVAHESAHSLLTLIGDILDISRIESDRLILHPQRADIRRLIESIAMLFDGVARQKGLDFRLEIDAEITGDVLVDPVRFKQVLSNLVSNAIKFTEQGQVTLSAAVEKAAEEHFNLRLQVSDTGRGIDAQTLGRLFQPFTQGQGDGGGAGLGLYISRKLVALMDGFISVNSEVGLGSDFTVVIPVTRLLHVEMPHLEIQSSAPPAQRLRVLVVEDHHGGRMLLARQLTFLGHQPTAVEDGERALALLDQAHFDLIITDCHMPKLDGYSLSRQIRLNERERNLPASIVWGLTANAQESAREACLQAGMNDCLFKPVNLVMLENKLLSLPTATEDEGGEDILARLPPELRQPEVLREFIDTMLSCLQEDGEQLRIALQQRPVSRDNLQALAHKLAGAARLLYAEPLDQACKALQRYPDALHVGLVLKESEKLAALLKRKQRTTGESSFPTA</sequence>
<dbReference type="PROSITE" id="PS50110">
    <property type="entry name" value="RESPONSE_REGULATORY"/>
    <property type="match status" value="1"/>
</dbReference>
<proteinExistence type="predicted"/>
<keyword evidence="12" id="KW-0067">ATP-binding</keyword>
<keyword evidence="6 17" id="KW-0597">Phosphoprotein</keyword>
<dbReference type="InterPro" id="IPR008207">
    <property type="entry name" value="Sig_transdc_His_kin_Hpt_dom"/>
</dbReference>
<dbReference type="EC" id="2.7.13.3" evidence="3"/>
<dbReference type="SUPFAM" id="SSF53850">
    <property type="entry name" value="Periplasmic binding protein-like II"/>
    <property type="match status" value="2"/>
</dbReference>
<dbReference type="InterPro" id="IPR001789">
    <property type="entry name" value="Sig_transdc_resp-reg_receiver"/>
</dbReference>
<dbReference type="InterPro" id="IPR004358">
    <property type="entry name" value="Sig_transdc_His_kin-like_C"/>
</dbReference>
<dbReference type="SMART" id="SM00387">
    <property type="entry name" value="HATPase_c"/>
    <property type="match status" value="1"/>
</dbReference>
<evidence type="ECO:0000256" key="8">
    <source>
        <dbReference type="ARBA" id="ARBA00022692"/>
    </source>
</evidence>
<dbReference type="RefSeq" id="WP_160030034.1">
    <property type="nucleotide sequence ID" value="NZ_CP041764.1"/>
</dbReference>
<keyword evidence="10" id="KW-0547">Nucleotide-binding</keyword>